<evidence type="ECO:0000313" key="4">
    <source>
        <dbReference type="EMBL" id="MEJ8668016.1"/>
    </source>
</evidence>
<dbReference type="SUPFAM" id="SSF55961">
    <property type="entry name" value="Bet v1-like"/>
    <property type="match status" value="1"/>
</dbReference>
<accession>A0ABU8UGH4</accession>
<keyword evidence="5" id="KW-1185">Reference proteome</keyword>
<organism evidence="4 5">
    <name type="scientific">Streptomyces machairae</name>
    <dbReference type="NCBI Taxonomy" id="3134109"/>
    <lineage>
        <taxon>Bacteria</taxon>
        <taxon>Bacillati</taxon>
        <taxon>Actinomycetota</taxon>
        <taxon>Actinomycetes</taxon>
        <taxon>Kitasatosporales</taxon>
        <taxon>Streptomycetaceae</taxon>
        <taxon>Streptomyces</taxon>
    </lineage>
</organism>
<feature type="domain" description="Aromatic-ring-hydroxylating dioxygenase alpha subunit C-terminal" evidence="3">
    <location>
        <begin position="34"/>
        <end position="76"/>
    </location>
</feature>
<reference evidence="4 5" key="1">
    <citation type="submission" date="2024-03" db="EMBL/GenBank/DDBJ databases">
        <title>Novel Streptomyces species of biotechnological and ecological value are a feature of Machair soil.</title>
        <authorList>
            <person name="Prole J.R."/>
            <person name="Goodfellow M."/>
            <person name="Allenby N."/>
            <person name="Ward A.C."/>
        </authorList>
    </citation>
    <scope>NUCLEOTIDE SEQUENCE [LARGE SCALE GENOMIC DNA]</scope>
    <source>
        <strain evidence="4 5">MS1.AVA.1</strain>
    </source>
</reference>
<dbReference type="Proteomes" id="UP001376459">
    <property type="component" value="Unassembled WGS sequence"/>
</dbReference>
<comment type="caution">
    <text evidence="4">The sequence shown here is derived from an EMBL/GenBank/DDBJ whole genome shotgun (WGS) entry which is preliminary data.</text>
</comment>
<gene>
    <name evidence="4" type="ORF">WKI71_03930</name>
</gene>
<feature type="region of interest" description="Disordered" evidence="2">
    <location>
        <begin position="92"/>
        <end position="112"/>
    </location>
</feature>
<evidence type="ECO:0000256" key="2">
    <source>
        <dbReference type="SAM" id="MobiDB-lite"/>
    </source>
</evidence>
<dbReference type="PANTHER" id="PTHR43756:SF5">
    <property type="entry name" value="CHOLINE MONOOXYGENASE, CHLOROPLASTIC"/>
    <property type="match status" value="1"/>
</dbReference>
<dbReference type="InterPro" id="IPR015879">
    <property type="entry name" value="Ring_hydroxy_dOase_asu_C_dom"/>
</dbReference>
<evidence type="ECO:0000256" key="1">
    <source>
        <dbReference type="ARBA" id="ARBA00001962"/>
    </source>
</evidence>
<dbReference type="PANTHER" id="PTHR43756">
    <property type="entry name" value="CHOLINE MONOOXYGENASE, CHLOROPLASTIC"/>
    <property type="match status" value="1"/>
</dbReference>
<dbReference type="InterPro" id="IPR001663">
    <property type="entry name" value="Rng_hydr_dOase-A"/>
</dbReference>
<proteinExistence type="predicted"/>
<feature type="compositionally biased region" description="Polar residues" evidence="2">
    <location>
        <begin position="92"/>
        <end position="105"/>
    </location>
</feature>
<comment type="cofactor">
    <cofactor evidence="1">
        <name>Fe cation</name>
        <dbReference type="ChEBI" id="CHEBI:24875"/>
    </cofactor>
</comment>
<evidence type="ECO:0000259" key="3">
    <source>
        <dbReference type="Pfam" id="PF00848"/>
    </source>
</evidence>
<dbReference type="Gene3D" id="3.90.380.10">
    <property type="entry name" value="Naphthalene 1,2-dioxygenase Alpha Subunit, Chain A, domain 1"/>
    <property type="match status" value="1"/>
</dbReference>
<name>A0ABU8UGH4_9ACTN</name>
<dbReference type="EMBL" id="JBBKAK010000001">
    <property type="protein sequence ID" value="MEJ8668016.1"/>
    <property type="molecule type" value="Genomic_DNA"/>
</dbReference>
<dbReference type="Pfam" id="PF00848">
    <property type="entry name" value="Ring_hydroxyl_A"/>
    <property type="match status" value="1"/>
</dbReference>
<evidence type="ECO:0000313" key="5">
    <source>
        <dbReference type="Proteomes" id="UP001376459"/>
    </source>
</evidence>
<sequence>MEATPLAESCAGLAEAVGHYAGPGLVPVGKHRIHDVSDGEEQNANWKVIVDNYLEGYHVPVAHPSLMRLLDYQAYTVDVQQNYVLFESRCATSRPRTGPSGSTSGWRPRCRG</sequence>
<protein>
    <submittedName>
        <fullName evidence="4">SRPBCC family protein</fullName>
    </submittedName>
</protein>